<proteinExistence type="predicted"/>
<reference evidence="4 5" key="1">
    <citation type="submission" date="2015-05" db="EMBL/GenBank/DDBJ databases">
        <title>Complete genome sequence of Corynebacterium epidermidicanis DSM 45586, isolated from the skin of a dog suffering from pruritus.</title>
        <authorList>
            <person name="Ruckert C."/>
            <person name="Albersmeier A."/>
            <person name="Winkler A."/>
            <person name="Tauch A."/>
        </authorList>
    </citation>
    <scope>NUCLEOTIDE SEQUENCE [LARGE SCALE GENOMIC DNA]</scope>
    <source>
        <strain evidence="4 5">DSM 45586</strain>
    </source>
</reference>
<feature type="chain" id="PRO_5002554709" description="Transmembrane protein" evidence="3">
    <location>
        <begin position="28"/>
        <end position="346"/>
    </location>
</feature>
<feature type="region of interest" description="Disordered" evidence="1">
    <location>
        <begin position="231"/>
        <end position="264"/>
    </location>
</feature>
<evidence type="ECO:0000313" key="5">
    <source>
        <dbReference type="Proteomes" id="UP000035368"/>
    </source>
</evidence>
<protein>
    <recommendedName>
        <fullName evidence="6">Transmembrane protein</fullName>
    </recommendedName>
</protein>
<keyword evidence="2" id="KW-0812">Transmembrane</keyword>
<dbReference type="Proteomes" id="UP000035368">
    <property type="component" value="Chromosome"/>
</dbReference>
<feature type="transmembrane region" description="Helical" evidence="2">
    <location>
        <begin position="315"/>
        <end position="335"/>
    </location>
</feature>
<keyword evidence="3" id="KW-0732">Signal</keyword>
<evidence type="ECO:0000256" key="2">
    <source>
        <dbReference type="SAM" id="Phobius"/>
    </source>
</evidence>
<evidence type="ECO:0008006" key="6">
    <source>
        <dbReference type="Google" id="ProtNLM"/>
    </source>
</evidence>
<dbReference type="STRING" id="1050174.CEPID_01265"/>
<dbReference type="KEGG" id="cei:CEPID_01265"/>
<feature type="signal peptide" evidence="3">
    <location>
        <begin position="1"/>
        <end position="27"/>
    </location>
</feature>
<feature type="region of interest" description="Disordered" evidence="1">
    <location>
        <begin position="59"/>
        <end position="83"/>
    </location>
</feature>
<dbReference type="RefSeq" id="WP_047239414.1">
    <property type="nucleotide sequence ID" value="NZ_CP011541.1"/>
</dbReference>
<keyword evidence="2" id="KW-1133">Transmembrane helix</keyword>
<dbReference type="EMBL" id="CP011541">
    <property type="protein sequence ID" value="AKK02140.1"/>
    <property type="molecule type" value="Genomic_DNA"/>
</dbReference>
<evidence type="ECO:0000256" key="1">
    <source>
        <dbReference type="SAM" id="MobiDB-lite"/>
    </source>
</evidence>
<keyword evidence="5" id="KW-1185">Reference proteome</keyword>
<accession>A0A0G3GNM4</accession>
<dbReference type="PATRIC" id="fig|1050174.4.peg.256"/>
<keyword evidence="2" id="KW-0472">Membrane</keyword>
<organism evidence="4 5">
    <name type="scientific">Corynebacterium epidermidicanis</name>
    <dbReference type="NCBI Taxonomy" id="1050174"/>
    <lineage>
        <taxon>Bacteria</taxon>
        <taxon>Bacillati</taxon>
        <taxon>Actinomycetota</taxon>
        <taxon>Actinomycetes</taxon>
        <taxon>Mycobacteriales</taxon>
        <taxon>Corynebacteriaceae</taxon>
        <taxon>Corynebacterium</taxon>
    </lineage>
</organism>
<dbReference type="AlphaFoldDB" id="A0A0G3GNM4"/>
<evidence type="ECO:0000256" key="3">
    <source>
        <dbReference type="SAM" id="SignalP"/>
    </source>
</evidence>
<evidence type="ECO:0000313" key="4">
    <source>
        <dbReference type="EMBL" id="AKK02140.1"/>
    </source>
</evidence>
<sequence length="346" mass="36050">MNHARARLLGFSTLALTSLTLAHPALAHEHAVTSAAGHSSMTGTSSSLTTAPLAVSLQETDPENGGMVSINNEPVPDQAVPETPTDLLKPYLSDDEFTEGLDPNWADRAVPGAGFSLGEMGWAGDDSARSDNDDVTPTVAPSAQLRVGPAQPQNAGMQSVEELRKLQEKAVDELHFHAIDVIASVFGQKVQGNSEERRNRVMAPPVLDQYRAPQDTSVQIRAGEVIEATDSLNGAPSEVSVVGESPAPASDSGATASKEGESGSPIPWAGVILIEDQSASKGQHSGVQDLHAAVQPEVAASQTMQPTSNARRGSGLGALAAIMAVCIIAGVLLVARSRRQFLPQVP</sequence>
<gene>
    <name evidence="4" type="ORF">CEPID_01265</name>
</gene>
<name>A0A0G3GNM4_9CORY</name>